<evidence type="ECO:0000256" key="3">
    <source>
        <dbReference type="ARBA" id="ARBA00022729"/>
    </source>
</evidence>
<keyword evidence="7" id="KW-0325">Glycoprotein</keyword>
<dbReference type="InterPro" id="IPR013608">
    <property type="entry name" value="VWA_N"/>
</dbReference>
<keyword evidence="4" id="KW-0106">Calcium</keyword>
<evidence type="ECO:0000256" key="4">
    <source>
        <dbReference type="ARBA" id="ARBA00022837"/>
    </source>
</evidence>
<protein>
    <recommendedName>
        <fullName evidence="8">VWA N-terminal domain-containing protein</fullName>
    </recommendedName>
</protein>
<evidence type="ECO:0000256" key="6">
    <source>
        <dbReference type="ARBA" id="ARBA00023136"/>
    </source>
</evidence>
<evidence type="ECO:0000256" key="7">
    <source>
        <dbReference type="ARBA" id="ARBA00023180"/>
    </source>
</evidence>
<keyword evidence="5" id="KW-1133">Transmembrane helix</keyword>
<evidence type="ECO:0000256" key="5">
    <source>
        <dbReference type="ARBA" id="ARBA00022989"/>
    </source>
</evidence>
<proteinExistence type="predicted"/>
<keyword evidence="10" id="KW-1185">Reference proteome</keyword>
<dbReference type="PANTHER" id="PTHR10166">
    <property type="entry name" value="VOLTAGE-DEPENDENT CALCIUM CHANNEL SUBUNIT ALPHA-2/DELTA-RELATED"/>
    <property type="match status" value="1"/>
</dbReference>
<evidence type="ECO:0000256" key="2">
    <source>
        <dbReference type="ARBA" id="ARBA00022692"/>
    </source>
</evidence>
<dbReference type="PANTHER" id="PTHR10166:SF31">
    <property type="entry name" value="CA[2+] CHANNEL MUSCLE-SPECIFIC ALPHA2_DELTA SUBUNIT, ISOFORM A"/>
    <property type="match status" value="1"/>
</dbReference>
<reference evidence="9 10" key="1">
    <citation type="submission" date="2023-02" db="EMBL/GenBank/DDBJ databases">
        <title>LHISI_Scaffold_Assembly.</title>
        <authorList>
            <person name="Stuart O.P."/>
            <person name="Cleave R."/>
            <person name="Magrath M.J.L."/>
            <person name="Mikheyev A.S."/>
        </authorList>
    </citation>
    <scope>NUCLEOTIDE SEQUENCE [LARGE SCALE GENOMIC DNA]</scope>
    <source>
        <strain evidence="9">Daus_M_001</strain>
        <tissue evidence="9">Leg muscle</tissue>
    </source>
</reference>
<dbReference type="EMBL" id="JARBHB010000011">
    <property type="protein sequence ID" value="KAJ8872556.1"/>
    <property type="molecule type" value="Genomic_DNA"/>
</dbReference>
<keyword evidence="2" id="KW-0812">Transmembrane</keyword>
<evidence type="ECO:0000313" key="10">
    <source>
        <dbReference type="Proteomes" id="UP001159363"/>
    </source>
</evidence>
<name>A0ABQ9GKJ0_9NEOP</name>
<evidence type="ECO:0000313" key="9">
    <source>
        <dbReference type="EMBL" id="KAJ8872556.1"/>
    </source>
</evidence>
<dbReference type="Proteomes" id="UP001159363">
    <property type="component" value="Chromosome 10"/>
</dbReference>
<feature type="domain" description="VWA N-terminal" evidence="8">
    <location>
        <begin position="4"/>
        <end position="131"/>
    </location>
</feature>
<accession>A0ABQ9GKJ0</accession>
<keyword evidence="6" id="KW-0472">Membrane</keyword>
<gene>
    <name evidence="9" type="ORF">PR048_026162</name>
</gene>
<evidence type="ECO:0000256" key="1">
    <source>
        <dbReference type="ARBA" id="ARBA00004479"/>
    </source>
</evidence>
<comment type="subcellular location">
    <subcellularLocation>
        <location evidence="1">Membrane</location>
        <topology evidence="1">Single-pass type I membrane protein</topology>
    </subcellularLocation>
</comment>
<comment type="caution">
    <text evidence="9">The sequence shown here is derived from an EMBL/GenBank/DDBJ whole genome shotgun (WGS) entry which is preliminary data.</text>
</comment>
<dbReference type="Pfam" id="PF08399">
    <property type="entry name" value="VWA_N"/>
    <property type="match status" value="1"/>
</dbReference>
<organism evidence="9 10">
    <name type="scientific">Dryococelus australis</name>
    <dbReference type="NCBI Taxonomy" id="614101"/>
    <lineage>
        <taxon>Eukaryota</taxon>
        <taxon>Metazoa</taxon>
        <taxon>Ecdysozoa</taxon>
        <taxon>Arthropoda</taxon>
        <taxon>Hexapoda</taxon>
        <taxon>Insecta</taxon>
        <taxon>Pterygota</taxon>
        <taxon>Neoptera</taxon>
        <taxon>Polyneoptera</taxon>
        <taxon>Phasmatodea</taxon>
        <taxon>Verophasmatodea</taxon>
        <taxon>Anareolatae</taxon>
        <taxon>Phasmatidae</taxon>
        <taxon>Eurycanthinae</taxon>
        <taxon>Dryococelus</taxon>
    </lineage>
</organism>
<keyword evidence="3" id="KW-0732">Signal</keyword>
<evidence type="ECO:0000259" key="8">
    <source>
        <dbReference type="Pfam" id="PF08399"/>
    </source>
</evidence>
<dbReference type="InterPro" id="IPR051173">
    <property type="entry name" value="Ca_channel_alpha-2/delta"/>
</dbReference>
<sequence length="134" mass="15140">MMAAEEVSKEFEYNSTASLSNFTYYSAKYSTVFEAGATEPIVPEFSGEPEDRIYNDMYLGSDPHFYNIPVNTTHSCVHVPTNVFDKAVDVVPSIMWSRGLDDMFIQNYKSDPSLSWQFFGLSTGVMRSYPGKVL</sequence>